<feature type="coiled-coil region" evidence="1">
    <location>
        <begin position="173"/>
        <end position="200"/>
    </location>
</feature>
<keyword evidence="1" id="KW-0175">Coiled coil</keyword>
<evidence type="ECO:0000313" key="5">
    <source>
        <dbReference type="EMBL" id="CAF3886232.1"/>
    </source>
</evidence>
<proteinExistence type="predicted"/>
<protein>
    <submittedName>
        <fullName evidence="3">Uncharacterized protein</fullName>
    </submittedName>
</protein>
<comment type="caution">
    <text evidence="3">The sequence shown here is derived from an EMBL/GenBank/DDBJ whole genome shotgun (WGS) entry which is preliminary data.</text>
</comment>
<keyword evidence="6" id="KW-1185">Reference proteome</keyword>
<dbReference type="EMBL" id="CAJNOQ010006078">
    <property type="protein sequence ID" value="CAF1122666.1"/>
    <property type="molecule type" value="Genomic_DNA"/>
</dbReference>
<accession>A0A814QMN0</accession>
<reference evidence="3" key="1">
    <citation type="submission" date="2021-02" db="EMBL/GenBank/DDBJ databases">
        <authorList>
            <person name="Nowell W R."/>
        </authorList>
    </citation>
    <scope>NUCLEOTIDE SEQUENCE</scope>
</reference>
<sequence>MGDLVDDLETGQLKSGLLRPAKKMKKRRQLDALLKFRPRKKSSGSTKNDDLLTSSEDELFLPHSRNGTKLAGLAYANVELKHEVQNLSLRITDIEKRLSSFEFNRLLTTLDSIKTRLMIVEKWNGTFFYNQLTKLHADFTRMASRVSKLNSDDVQDVETSSTDAELSEKLNVIEQKSSKLKEVSDELEILEKASKSQTANMIYDNEKLSKQFDKEMIEQLLEQDKSKNLQQDIIQLLLTIGSFNETLQSTTSLWKNEINYLKTEIHSLNQTSSFREQLMSRLTVSFEELNSLVQNSSLKTSTMIEIFQNDIDDIRKKLNNCKCTQEVHSKPSVVNGDILRQSSITKPTINANLEIPTMSTSTTTSVPTSTISERTLHSNSIENYSSSINSITPITTNKADLVDDDLKTPTIDQYDKKSNDTVMKSLSNVIKKHLEQRSDHNDDRSNLEDNDESVYFHKLLTLKKKTKSDIINN</sequence>
<evidence type="ECO:0000313" key="6">
    <source>
        <dbReference type="Proteomes" id="UP000663829"/>
    </source>
</evidence>
<evidence type="ECO:0000313" key="2">
    <source>
        <dbReference type="EMBL" id="CAF0946011.1"/>
    </source>
</evidence>
<dbReference type="Proteomes" id="UP000681722">
    <property type="component" value="Unassembled WGS sequence"/>
</dbReference>
<evidence type="ECO:0000256" key="1">
    <source>
        <dbReference type="SAM" id="Coils"/>
    </source>
</evidence>
<dbReference type="AlphaFoldDB" id="A0A814QMN0"/>
<dbReference type="OrthoDB" id="10009315at2759"/>
<dbReference type="Proteomes" id="UP000682733">
    <property type="component" value="Unassembled WGS sequence"/>
</dbReference>
<evidence type="ECO:0000313" key="3">
    <source>
        <dbReference type="EMBL" id="CAF1122666.1"/>
    </source>
</evidence>
<dbReference type="Proteomes" id="UP000677228">
    <property type="component" value="Unassembled WGS sequence"/>
</dbReference>
<dbReference type="Proteomes" id="UP000663829">
    <property type="component" value="Unassembled WGS sequence"/>
</dbReference>
<dbReference type="EMBL" id="CAJNOK010004686">
    <property type="protein sequence ID" value="CAF0946011.1"/>
    <property type="molecule type" value="Genomic_DNA"/>
</dbReference>
<dbReference type="EMBL" id="CAJOBA010004691">
    <property type="protein sequence ID" value="CAF3720640.1"/>
    <property type="molecule type" value="Genomic_DNA"/>
</dbReference>
<gene>
    <name evidence="3" type="ORF">GPM918_LOCUS19772</name>
    <name evidence="2" type="ORF">OVA965_LOCUS11895</name>
    <name evidence="5" type="ORF">SRO942_LOCUS19769</name>
    <name evidence="4" type="ORF">TMI583_LOCUS11899</name>
</gene>
<evidence type="ECO:0000313" key="4">
    <source>
        <dbReference type="EMBL" id="CAF3720640.1"/>
    </source>
</evidence>
<name>A0A814QMN0_9BILA</name>
<dbReference type="EMBL" id="CAJOBC010006078">
    <property type="protein sequence ID" value="CAF3886232.1"/>
    <property type="molecule type" value="Genomic_DNA"/>
</dbReference>
<organism evidence="3 6">
    <name type="scientific">Didymodactylos carnosus</name>
    <dbReference type="NCBI Taxonomy" id="1234261"/>
    <lineage>
        <taxon>Eukaryota</taxon>
        <taxon>Metazoa</taxon>
        <taxon>Spiralia</taxon>
        <taxon>Gnathifera</taxon>
        <taxon>Rotifera</taxon>
        <taxon>Eurotatoria</taxon>
        <taxon>Bdelloidea</taxon>
        <taxon>Philodinida</taxon>
        <taxon>Philodinidae</taxon>
        <taxon>Didymodactylos</taxon>
    </lineage>
</organism>